<proteinExistence type="predicted"/>
<protein>
    <submittedName>
        <fullName evidence="1">Uncharacterized protein</fullName>
    </submittedName>
</protein>
<name>A0A316V017_9BASI</name>
<keyword evidence="2" id="KW-1185">Reference proteome</keyword>
<sequence>MLTINVPNLPPIPETKLDLQENGFDFHAKAGNPAKGIPEKEYAFHLDFFAPIDPKVRVVTPL</sequence>
<dbReference type="SUPFAM" id="SSF49764">
    <property type="entry name" value="HSP20-like chaperones"/>
    <property type="match status" value="1"/>
</dbReference>
<dbReference type="STRING" id="1569628.A0A316V017"/>
<dbReference type="RefSeq" id="XP_025365498.1">
    <property type="nucleotide sequence ID" value="XM_025505252.1"/>
</dbReference>
<dbReference type="InterPro" id="IPR008978">
    <property type="entry name" value="HSP20-like_chaperone"/>
</dbReference>
<reference evidence="1 2" key="1">
    <citation type="journal article" date="2018" name="Mol. Biol. Evol.">
        <title>Broad Genomic Sampling Reveals a Smut Pathogenic Ancestry of the Fungal Clade Ustilaginomycotina.</title>
        <authorList>
            <person name="Kijpornyongpan T."/>
            <person name="Mondo S.J."/>
            <person name="Barry K."/>
            <person name="Sandor L."/>
            <person name="Lee J."/>
            <person name="Lipzen A."/>
            <person name="Pangilinan J."/>
            <person name="LaButti K."/>
            <person name="Hainaut M."/>
            <person name="Henrissat B."/>
            <person name="Grigoriev I.V."/>
            <person name="Spatafora J.W."/>
            <person name="Aime M.C."/>
        </authorList>
    </citation>
    <scope>NUCLEOTIDE SEQUENCE [LARGE SCALE GENOMIC DNA]</scope>
    <source>
        <strain evidence="1 2">MCA 5214</strain>
    </source>
</reference>
<gene>
    <name evidence="1" type="ORF">BDZ90DRAFT_229874</name>
</gene>
<evidence type="ECO:0000313" key="1">
    <source>
        <dbReference type="EMBL" id="PWN30886.1"/>
    </source>
</evidence>
<organism evidence="1 2">
    <name type="scientific">Jaminaea rosea</name>
    <dbReference type="NCBI Taxonomy" id="1569628"/>
    <lineage>
        <taxon>Eukaryota</taxon>
        <taxon>Fungi</taxon>
        <taxon>Dikarya</taxon>
        <taxon>Basidiomycota</taxon>
        <taxon>Ustilaginomycotina</taxon>
        <taxon>Exobasidiomycetes</taxon>
        <taxon>Microstromatales</taxon>
        <taxon>Microstromatales incertae sedis</taxon>
        <taxon>Jaminaea</taxon>
    </lineage>
</organism>
<dbReference type="Gene3D" id="2.60.40.790">
    <property type="match status" value="1"/>
</dbReference>
<accession>A0A316V017</accession>
<dbReference type="AlphaFoldDB" id="A0A316V017"/>
<dbReference type="GeneID" id="37027075"/>
<dbReference type="OrthoDB" id="1564555at2759"/>
<dbReference type="EMBL" id="KZ819662">
    <property type="protein sequence ID" value="PWN30886.1"/>
    <property type="molecule type" value="Genomic_DNA"/>
</dbReference>
<evidence type="ECO:0000313" key="2">
    <source>
        <dbReference type="Proteomes" id="UP000245884"/>
    </source>
</evidence>
<dbReference type="Proteomes" id="UP000245884">
    <property type="component" value="Unassembled WGS sequence"/>
</dbReference>